<gene>
    <name evidence="1" type="ORF">CesoFtcFv8_000502</name>
</gene>
<protein>
    <submittedName>
        <fullName evidence="1">Uncharacterized protein</fullName>
    </submittedName>
</protein>
<reference evidence="1 2" key="1">
    <citation type="journal article" date="2023" name="Mol. Biol. Evol.">
        <title>Genomics of Secondarily Temperate Adaptation in the Only Non-Antarctic Icefish.</title>
        <authorList>
            <person name="Rivera-Colon A.G."/>
            <person name="Rayamajhi N."/>
            <person name="Minhas B.F."/>
            <person name="Madrigal G."/>
            <person name="Bilyk K.T."/>
            <person name="Yoon V."/>
            <person name="Hune M."/>
            <person name="Gregory S."/>
            <person name="Cheng C.H.C."/>
            <person name="Catchen J.M."/>
        </authorList>
    </citation>
    <scope>NUCLEOTIDE SEQUENCE [LARGE SCALE GENOMIC DNA]</scope>
    <source>
        <strain evidence="1">JC2023a</strain>
    </source>
</reference>
<evidence type="ECO:0000313" key="1">
    <source>
        <dbReference type="EMBL" id="KAK5914855.1"/>
    </source>
</evidence>
<sequence length="89" mass="9480">MSSQTHFSDGSYLQLAPLSLRVLPSAARPHRVFLRTSWSGKSHLTAEGNLVLLHCGCDRTEGESAINSGLISARISALSGGDPERSTQS</sequence>
<name>A0AAN8D1K6_9TELE</name>
<evidence type="ECO:0000313" key="2">
    <source>
        <dbReference type="Proteomes" id="UP001335648"/>
    </source>
</evidence>
<proteinExistence type="predicted"/>
<keyword evidence="2" id="KW-1185">Reference proteome</keyword>
<dbReference type="EMBL" id="JAULUE010002046">
    <property type="protein sequence ID" value="KAK5914855.1"/>
    <property type="molecule type" value="Genomic_DNA"/>
</dbReference>
<accession>A0AAN8D1K6</accession>
<dbReference type="AlphaFoldDB" id="A0AAN8D1K6"/>
<dbReference type="Proteomes" id="UP001335648">
    <property type="component" value="Unassembled WGS sequence"/>
</dbReference>
<comment type="caution">
    <text evidence="1">The sequence shown here is derived from an EMBL/GenBank/DDBJ whole genome shotgun (WGS) entry which is preliminary data.</text>
</comment>
<organism evidence="1 2">
    <name type="scientific">Champsocephalus esox</name>
    <name type="common">pike icefish</name>
    <dbReference type="NCBI Taxonomy" id="159716"/>
    <lineage>
        <taxon>Eukaryota</taxon>
        <taxon>Metazoa</taxon>
        <taxon>Chordata</taxon>
        <taxon>Craniata</taxon>
        <taxon>Vertebrata</taxon>
        <taxon>Euteleostomi</taxon>
        <taxon>Actinopterygii</taxon>
        <taxon>Neopterygii</taxon>
        <taxon>Teleostei</taxon>
        <taxon>Neoteleostei</taxon>
        <taxon>Acanthomorphata</taxon>
        <taxon>Eupercaria</taxon>
        <taxon>Perciformes</taxon>
        <taxon>Notothenioidei</taxon>
        <taxon>Channichthyidae</taxon>
        <taxon>Champsocephalus</taxon>
    </lineage>
</organism>